<dbReference type="OrthoDB" id="6358435at2759"/>
<gene>
    <name evidence="1" type="ORF">HHK36_010650</name>
</gene>
<dbReference type="PANTHER" id="PTHR31728">
    <property type="entry name" value="ABRAXAS FAMILY MEMBER"/>
    <property type="match status" value="1"/>
</dbReference>
<reference evidence="1 2" key="1">
    <citation type="submission" date="2020-04" db="EMBL/GenBank/DDBJ databases">
        <title>Plant Genome Project.</title>
        <authorList>
            <person name="Zhang R.-G."/>
        </authorList>
    </citation>
    <scope>NUCLEOTIDE SEQUENCE [LARGE SCALE GENOMIC DNA]</scope>
    <source>
        <strain evidence="1">YNK0</strain>
        <tissue evidence="1">Leaf</tissue>
    </source>
</reference>
<dbReference type="EMBL" id="JABCRI010000007">
    <property type="protein sequence ID" value="KAF8402564.1"/>
    <property type="molecule type" value="Genomic_DNA"/>
</dbReference>
<dbReference type="GO" id="GO:0031593">
    <property type="term" value="F:polyubiquitin modification-dependent protein binding"/>
    <property type="evidence" value="ECO:0007669"/>
    <property type="project" value="TreeGrafter"/>
</dbReference>
<dbReference type="PRINTS" id="PR02054">
    <property type="entry name" value="FAM175PLANT"/>
</dbReference>
<dbReference type="InterPro" id="IPR023238">
    <property type="entry name" value="FAM175"/>
</dbReference>
<dbReference type="CDD" id="cd23656">
    <property type="entry name" value="Abraxas_plant"/>
    <property type="match status" value="1"/>
</dbReference>
<evidence type="ECO:0000313" key="2">
    <source>
        <dbReference type="Proteomes" id="UP000655225"/>
    </source>
</evidence>
<dbReference type="GO" id="GO:0005634">
    <property type="term" value="C:nucleus"/>
    <property type="evidence" value="ECO:0007669"/>
    <property type="project" value="TreeGrafter"/>
</dbReference>
<dbReference type="AlphaFoldDB" id="A0A834Z6Q3"/>
<evidence type="ECO:0000313" key="1">
    <source>
        <dbReference type="EMBL" id="KAF8402564.1"/>
    </source>
</evidence>
<protein>
    <recommendedName>
        <fullName evidence="3">BRCA1-A complex subunit Abraxas</fullName>
    </recommendedName>
</protein>
<sequence length="292" mass="31964">MDDLPVQKISISGPALASIIQRFSSSAGDVDGLLFGHVNDVTPSNLQDDDLPESSSTLVATITSYFCSGTVNSFYDSLGHLDHTALRRLLSGRGPDRSLIGWFVGRRKTPLRPSMREASVSASLSIKTLTLIPPEDPLNFPPCIFVVFTTPLADQLIHTHEHRAFQFRRSAGVFEQKSMDVVNLGPAFRGHYGAFCPNSAFPWLPCVLRDSSMAEDSSNESLNQMKGISKEQSGLDMCAEGFEVGRLSRLMGFEAANYTSELEDLYGKMLAKLEGLAQLVEKSSARVLEQVN</sequence>
<proteinExistence type="predicted"/>
<dbReference type="Pfam" id="PF21125">
    <property type="entry name" value="MPN_2A_DUB_like"/>
    <property type="match status" value="1"/>
</dbReference>
<accession>A0A834Z6Q3</accession>
<dbReference type="OMA" id="SGMMNED"/>
<dbReference type="PRINTS" id="PR02051">
    <property type="entry name" value="PROTEINF175"/>
</dbReference>
<comment type="caution">
    <text evidence="1">The sequence shown here is derived from an EMBL/GenBank/DDBJ whole genome shotgun (WGS) entry which is preliminary data.</text>
</comment>
<keyword evidence="2" id="KW-1185">Reference proteome</keyword>
<organism evidence="1 2">
    <name type="scientific">Tetracentron sinense</name>
    <name type="common">Spur-leaf</name>
    <dbReference type="NCBI Taxonomy" id="13715"/>
    <lineage>
        <taxon>Eukaryota</taxon>
        <taxon>Viridiplantae</taxon>
        <taxon>Streptophyta</taxon>
        <taxon>Embryophyta</taxon>
        <taxon>Tracheophyta</taxon>
        <taxon>Spermatophyta</taxon>
        <taxon>Magnoliopsida</taxon>
        <taxon>Trochodendrales</taxon>
        <taxon>Trochodendraceae</taxon>
        <taxon>Tetracentron</taxon>
    </lineage>
</organism>
<evidence type="ECO:0008006" key="3">
    <source>
        <dbReference type="Google" id="ProtNLM"/>
    </source>
</evidence>
<dbReference type="PANTHER" id="PTHR31728:SF5">
    <property type="entry name" value="OS07G0540200 PROTEIN"/>
    <property type="match status" value="1"/>
</dbReference>
<name>A0A834Z6Q3_TETSI</name>
<dbReference type="InterPro" id="IPR023241">
    <property type="entry name" value="FAM175_plant"/>
</dbReference>
<dbReference type="Proteomes" id="UP000655225">
    <property type="component" value="Unassembled WGS sequence"/>
</dbReference>